<evidence type="ECO:0000256" key="1">
    <source>
        <dbReference type="SAM" id="MobiDB-lite"/>
    </source>
</evidence>
<evidence type="ECO:0000313" key="2">
    <source>
        <dbReference type="EMBL" id="PWN94514.1"/>
    </source>
</evidence>
<reference evidence="2 3" key="1">
    <citation type="journal article" date="2018" name="Mol. Biol. Evol.">
        <title>Broad Genomic Sampling Reveals a Smut Pathogenic Ancestry of the Fungal Clade Ustilaginomycotina.</title>
        <authorList>
            <person name="Kijpornyongpan T."/>
            <person name="Mondo S.J."/>
            <person name="Barry K."/>
            <person name="Sandor L."/>
            <person name="Lee J."/>
            <person name="Lipzen A."/>
            <person name="Pangilinan J."/>
            <person name="LaButti K."/>
            <person name="Hainaut M."/>
            <person name="Henrissat B."/>
            <person name="Grigoriev I.V."/>
            <person name="Spatafora J.W."/>
            <person name="Aime M.C."/>
        </authorList>
    </citation>
    <scope>NUCLEOTIDE SEQUENCE [LARGE SCALE GENOMIC DNA]</scope>
    <source>
        <strain evidence="2 3">MCA 4186</strain>
    </source>
</reference>
<evidence type="ECO:0000313" key="3">
    <source>
        <dbReference type="Proteomes" id="UP000245946"/>
    </source>
</evidence>
<feature type="region of interest" description="Disordered" evidence="1">
    <location>
        <begin position="1"/>
        <end position="108"/>
    </location>
</feature>
<organism evidence="2 3">
    <name type="scientific">Tilletiopsis washingtonensis</name>
    <dbReference type="NCBI Taxonomy" id="58919"/>
    <lineage>
        <taxon>Eukaryota</taxon>
        <taxon>Fungi</taxon>
        <taxon>Dikarya</taxon>
        <taxon>Basidiomycota</taxon>
        <taxon>Ustilaginomycotina</taxon>
        <taxon>Exobasidiomycetes</taxon>
        <taxon>Entylomatales</taxon>
        <taxon>Entylomatales incertae sedis</taxon>
        <taxon>Tilletiopsis</taxon>
    </lineage>
</organism>
<protein>
    <submittedName>
        <fullName evidence="2">Uncharacterized protein</fullName>
    </submittedName>
</protein>
<feature type="compositionally biased region" description="Basic and acidic residues" evidence="1">
    <location>
        <begin position="72"/>
        <end position="87"/>
    </location>
</feature>
<gene>
    <name evidence="2" type="ORF">FA09DRAFT_195649</name>
</gene>
<name>A0A316Z0G8_9BASI</name>
<dbReference type="EMBL" id="KZ819312">
    <property type="protein sequence ID" value="PWN94514.1"/>
    <property type="molecule type" value="Genomic_DNA"/>
</dbReference>
<proteinExistence type="predicted"/>
<dbReference type="RefSeq" id="XP_025594793.1">
    <property type="nucleotide sequence ID" value="XM_025739411.1"/>
</dbReference>
<dbReference type="AlphaFoldDB" id="A0A316Z0G8"/>
<dbReference type="Proteomes" id="UP000245946">
    <property type="component" value="Unassembled WGS sequence"/>
</dbReference>
<sequence>MSPAKLVEASVVTEHARRRSRGVARRDRDSGEIDDEQPLLRRSALSGCSRARAGLRESDTERPGTPSASSDTRGENEEPDAPRRLMTDRTSLLSSAMPTNSLLDDRSPLSHGRISLEGCLQPFGHPGARRAMNELDREDCGACKRIDRPDPAASDHDQCFDARWRRERGVSSGETTQLITRCAVRDLSATGEPRWRLATTSSSSQDSSCDSASAERCRRFREAKKAYLSSEQIALRCAAGWAAADAARGRLSRAAGAAGGACMS</sequence>
<feature type="compositionally biased region" description="Polar residues" evidence="1">
    <location>
        <begin position="88"/>
        <end position="102"/>
    </location>
</feature>
<dbReference type="GeneID" id="37266957"/>
<keyword evidence="3" id="KW-1185">Reference proteome</keyword>
<accession>A0A316Z0G8</accession>